<evidence type="ECO:0008006" key="2">
    <source>
        <dbReference type="Google" id="ProtNLM"/>
    </source>
</evidence>
<comment type="caution">
    <text evidence="1">The sequence shown here is derived from an EMBL/GenBank/DDBJ whole genome shotgun (WGS) entry which is preliminary data.</text>
</comment>
<protein>
    <recommendedName>
        <fullName evidence="2">Aminotransferase-like plant mobile domain-containing protein</fullName>
    </recommendedName>
</protein>
<dbReference type="EMBL" id="JACGWJ010001088">
    <property type="protein sequence ID" value="KAL0284943.1"/>
    <property type="molecule type" value="Genomic_DNA"/>
</dbReference>
<organism evidence="1">
    <name type="scientific">Sesamum radiatum</name>
    <name type="common">Black benniseed</name>
    <dbReference type="NCBI Taxonomy" id="300843"/>
    <lineage>
        <taxon>Eukaryota</taxon>
        <taxon>Viridiplantae</taxon>
        <taxon>Streptophyta</taxon>
        <taxon>Embryophyta</taxon>
        <taxon>Tracheophyta</taxon>
        <taxon>Spermatophyta</taxon>
        <taxon>Magnoliopsida</taxon>
        <taxon>eudicotyledons</taxon>
        <taxon>Gunneridae</taxon>
        <taxon>Pentapetalae</taxon>
        <taxon>asterids</taxon>
        <taxon>lamiids</taxon>
        <taxon>Lamiales</taxon>
        <taxon>Pedaliaceae</taxon>
        <taxon>Sesamum</taxon>
    </lineage>
</organism>
<evidence type="ECO:0000313" key="1">
    <source>
        <dbReference type="EMBL" id="KAL0284943.1"/>
    </source>
</evidence>
<dbReference type="AlphaFoldDB" id="A0AAW2IU90"/>
<accession>A0AAW2IU90</accession>
<sequence>VKFWSKNAIKYHLPPPRKEKKTVWPRSTHNLLGDITTHKIWSIAEEAVFEKLCIEGNLKEEVYLAAYLACWLCTFILPSKDVNSIRPSTFKMVSMMANGRRVSLAIPILARSYLKTRYPVWQGLHGPKMIIFSSEGGAKYYNPQEARKRIHKAEFVSWACNMIVKNRPFKFVDTGDAEELDHNYFVAICSSYLTLRRGDKFIIEPYSPHRFRRQFGYFQDVPGTLKYDTRVASLEEGLLYASYQSLRQKLGFLLEDDVQSIDASEESKTSHSLTMTPPLGMGKEKSFHILLQCQYLKISNNPVDFLSSIEDDVYLILESMKSFQKFDITKVEESLNTFFVKVRAYD</sequence>
<reference evidence="1" key="2">
    <citation type="journal article" date="2024" name="Plant">
        <title>Genomic evolution and insights into agronomic trait innovations of Sesamum species.</title>
        <authorList>
            <person name="Miao H."/>
            <person name="Wang L."/>
            <person name="Qu L."/>
            <person name="Liu H."/>
            <person name="Sun Y."/>
            <person name="Le M."/>
            <person name="Wang Q."/>
            <person name="Wei S."/>
            <person name="Zheng Y."/>
            <person name="Lin W."/>
            <person name="Duan Y."/>
            <person name="Cao H."/>
            <person name="Xiong S."/>
            <person name="Wang X."/>
            <person name="Wei L."/>
            <person name="Li C."/>
            <person name="Ma Q."/>
            <person name="Ju M."/>
            <person name="Zhao R."/>
            <person name="Li G."/>
            <person name="Mu C."/>
            <person name="Tian Q."/>
            <person name="Mei H."/>
            <person name="Zhang T."/>
            <person name="Gao T."/>
            <person name="Zhang H."/>
        </authorList>
    </citation>
    <scope>NUCLEOTIDE SEQUENCE</scope>
    <source>
        <strain evidence="1">G02</strain>
    </source>
</reference>
<proteinExistence type="predicted"/>
<gene>
    <name evidence="1" type="ORF">Sradi_7185900</name>
</gene>
<name>A0AAW2IU90_SESRA</name>
<dbReference type="PANTHER" id="PTHR36607:SF23">
    <property type="entry name" value="AMINOTRANSFERASE-LIKE PLANT MOBILE DOMAIN-CONTAINING PROTEIN"/>
    <property type="match status" value="1"/>
</dbReference>
<dbReference type="PANTHER" id="PTHR36607">
    <property type="entry name" value="1,2-DIHYDROXY-3-KETO-5-METHYLTHIOPENTENE DIOXYGENASE 4"/>
    <property type="match status" value="1"/>
</dbReference>
<reference evidence="1" key="1">
    <citation type="submission" date="2020-06" db="EMBL/GenBank/DDBJ databases">
        <authorList>
            <person name="Li T."/>
            <person name="Hu X."/>
            <person name="Zhang T."/>
            <person name="Song X."/>
            <person name="Zhang H."/>
            <person name="Dai N."/>
            <person name="Sheng W."/>
            <person name="Hou X."/>
            <person name="Wei L."/>
        </authorList>
    </citation>
    <scope>NUCLEOTIDE SEQUENCE</scope>
    <source>
        <strain evidence="1">G02</strain>
        <tissue evidence="1">Leaf</tissue>
    </source>
</reference>
<feature type="non-terminal residue" evidence="1">
    <location>
        <position position="1"/>
    </location>
</feature>